<proteinExistence type="predicted"/>
<evidence type="ECO:0000313" key="1">
    <source>
        <dbReference type="EMBL" id="KKL22056.1"/>
    </source>
</evidence>
<evidence type="ECO:0008006" key="2">
    <source>
        <dbReference type="Google" id="ProtNLM"/>
    </source>
</evidence>
<dbReference type="InterPro" id="IPR027417">
    <property type="entry name" value="P-loop_NTPase"/>
</dbReference>
<sequence>MRSRGARGRVGIRLTPKRRAELRHKIRLSDARSELAAFGEYVFGHKPARHHQEWIAALEDQSIRRLLIIAPPGHAKTSWVSIFYPIWRIGSDQNLHFCILSNTATQAHRPSVAAREIIKNSDKYHELFPYIRPDYIKGWAEHEWFVQRSNLGDKDASLVAAGVFGPILGARFDELILDDCVDQENSATARQREKVCEWMKATAFSRLTANGRVVCVMTRWHEHDLAADFMSMGFHVIHMPALGYYGEGRALWPKAWPVARLEEKRRDQGSMRFEAMYQGHPTMPQGSVLKRSWWKLEEQWPIAYEDTIQVWDTAFKEGQETDYSVCLTLGLLGGNVY</sequence>
<gene>
    <name evidence="1" type="ORF">LCGC14_2439280</name>
</gene>
<dbReference type="EMBL" id="LAZR01037493">
    <property type="protein sequence ID" value="KKL22056.1"/>
    <property type="molecule type" value="Genomic_DNA"/>
</dbReference>
<dbReference type="Gene3D" id="3.40.50.300">
    <property type="entry name" value="P-loop containing nucleotide triphosphate hydrolases"/>
    <property type="match status" value="1"/>
</dbReference>
<comment type="caution">
    <text evidence="1">The sequence shown here is derived from an EMBL/GenBank/DDBJ whole genome shotgun (WGS) entry which is preliminary data.</text>
</comment>
<reference evidence="1" key="1">
    <citation type="journal article" date="2015" name="Nature">
        <title>Complex archaea that bridge the gap between prokaryotes and eukaryotes.</title>
        <authorList>
            <person name="Spang A."/>
            <person name="Saw J.H."/>
            <person name="Jorgensen S.L."/>
            <person name="Zaremba-Niedzwiedzka K."/>
            <person name="Martijn J."/>
            <person name="Lind A.E."/>
            <person name="van Eijk R."/>
            <person name="Schleper C."/>
            <person name="Guy L."/>
            <person name="Ettema T.J."/>
        </authorList>
    </citation>
    <scope>NUCLEOTIDE SEQUENCE</scope>
</reference>
<protein>
    <recommendedName>
        <fullName evidence="2">Terminase large subunit gp17-like C-terminal domain-containing protein</fullName>
    </recommendedName>
</protein>
<organism evidence="1">
    <name type="scientific">marine sediment metagenome</name>
    <dbReference type="NCBI Taxonomy" id="412755"/>
    <lineage>
        <taxon>unclassified sequences</taxon>
        <taxon>metagenomes</taxon>
        <taxon>ecological metagenomes</taxon>
    </lineage>
</organism>
<name>A0A0F9DWH1_9ZZZZ</name>
<accession>A0A0F9DWH1</accession>
<dbReference type="AlphaFoldDB" id="A0A0F9DWH1"/>
<feature type="non-terminal residue" evidence="1">
    <location>
        <position position="337"/>
    </location>
</feature>